<evidence type="ECO:0000256" key="4">
    <source>
        <dbReference type="ARBA" id="ARBA00022801"/>
    </source>
</evidence>
<keyword evidence="5" id="KW-0862">Zinc</keyword>
<dbReference type="CDD" id="cd07730">
    <property type="entry name" value="metallo-hydrolase-like_MBL-fold"/>
    <property type="match status" value="1"/>
</dbReference>
<dbReference type="GO" id="GO:0046872">
    <property type="term" value="F:metal ion binding"/>
    <property type="evidence" value="ECO:0007669"/>
    <property type="project" value="UniProtKB-KW"/>
</dbReference>
<dbReference type="PANTHER" id="PTHR42978">
    <property type="entry name" value="QUORUM-QUENCHING LACTONASE YTNP-RELATED-RELATED"/>
    <property type="match status" value="1"/>
</dbReference>
<dbReference type="AlphaFoldDB" id="A0A292PRP8"/>
<evidence type="ECO:0000256" key="1">
    <source>
        <dbReference type="ARBA" id="ARBA00001947"/>
    </source>
</evidence>
<accession>A0A292PRP8</accession>
<dbReference type="InterPro" id="IPR051013">
    <property type="entry name" value="MBL_superfamily_lactonases"/>
</dbReference>
<evidence type="ECO:0000313" key="7">
    <source>
        <dbReference type="EMBL" id="CUS09298.1"/>
    </source>
</evidence>
<name>A0A292PRP8_9PEZI</name>
<dbReference type="SUPFAM" id="SSF56281">
    <property type="entry name" value="Metallo-hydrolase/oxidoreductase"/>
    <property type="match status" value="1"/>
</dbReference>
<dbReference type="PANTHER" id="PTHR42978:SF2">
    <property type="entry name" value="102 KBASES UNSTABLE REGION: FROM 1 TO 119443"/>
    <property type="match status" value="1"/>
</dbReference>
<keyword evidence="3" id="KW-0479">Metal-binding</keyword>
<organism evidence="7 8">
    <name type="scientific">Tuber aestivum</name>
    <name type="common">summer truffle</name>
    <dbReference type="NCBI Taxonomy" id="59557"/>
    <lineage>
        <taxon>Eukaryota</taxon>
        <taxon>Fungi</taxon>
        <taxon>Dikarya</taxon>
        <taxon>Ascomycota</taxon>
        <taxon>Pezizomycotina</taxon>
        <taxon>Pezizomycetes</taxon>
        <taxon>Pezizales</taxon>
        <taxon>Tuberaceae</taxon>
        <taxon>Tuber</taxon>
    </lineage>
</organism>
<gene>
    <name evidence="7" type="ORF">GSTUAT00006644001</name>
</gene>
<proteinExistence type="inferred from homology"/>
<evidence type="ECO:0000259" key="6">
    <source>
        <dbReference type="SMART" id="SM00849"/>
    </source>
</evidence>
<evidence type="ECO:0000256" key="5">
    <source>
        <dbReference type="ARBA" id="ARBA00022833"/>
    </source>
</evidence>
<evidence type="ECO:0000256" key="2">
    <source>
        <dbReference type="ARBA" id="ARBA00007749"/>
    </source>
</evidence>
<dbReference type="InterPro" id="IPR001279">
    <property type="entry name" value="Metallo-B-lactamas"/>
</dbReference>
<keyword evidence="8" id="KW-1185">Reference proteome</keyword>
<dbReference type="Proteomes" id="UP001412239">
    <property type="component" value="Unassembled WGS sequence"/>
</dbReference>
<dbReference type="Gene3D" id="3.60.15.10">
    <property type="entry name" value="Ribonuclease Z/Hydroxyacylglutathione hydrolase-like"/>
    <property type="match status" value="1"/>
</dbReference>
<evidence type="ECO:0000313" key="8">
    <source>
        <dbReference type="Proteomes" id="UP001412239"/>
    </source>
</evidence>
<keyword evidence="4" id="KW-0378">Hydrolase</keyword>
<protein>
    <recommendedName>
        <fullName evidence="6">Metallo-beta-lactamase domain-containing protein</fullName>
    </recommendedName>
</protein>
<feature type="domain" description="Metallo-beta-lactamase" evidence="6">
    <location>
        <begin position="37"/>
        <end position="264"/>
    </location>
</feature>
<reference evidence="7" key="1">
    <citation type="submission" date="2015-10" db="EMBL/GenBank/DDBJ databases">
        <authorList>
            <person name="Regsiter A."/>
            <person name="william w."/>
        </authorList>
    </citation>
    <scope>NUCLEOTIDE SEQUENCE</scope>
    <source>
        <strain evidence="7">Montdore</strain>
    </source>
</reference>
<comment type="cofactor">
    <cofactor evidence="1">
        <name>Zn(2+)</name>
        <dbReference type="ChEBI" id="CHEBI:29105"/>
    </cofactor>
</comment>
<dbReference type="Pfam" id="PF00753">
    <property type="entry name" value="Lactamase_B"/>
    <property type="match status" value="1"/>
</dbReference>
<comment type="similarity">
    <text evidence="2">Belongs to the metallo-beta-lactamase superfamily.</text>
</comment>
<dbReference type="EMBL" id="LN891089">
    <property type="protein sequence ID" value="CUS09298.1"/>
    <property type="molecule type" value="Genomic_DNA"/>
</dbReference>
<dbReference type="SMART" id="SM00849">
    <property type="entry name" value="Lactamase_B"/>
    <property type="match status" value="1"/>
</dbReference>
<evidence type="ECO:0000256" key="3">
    <source>
        <dbReference type="ARBA" id="ARBA00022723"/>
    </source>
</evidence>
<dbReference type="GO" id="GO:0016787">
    <property type="term" value="F:hydrolase activity"/>
    <property type="evidence" value="ECO:0007669"/>
    <property type="project" value="UniProtKB-KW"/>
</dbReference>
<dbReference type="InterPro" id="IPR036866">
    <property type="entry name" value="RibonucZ/Hydroxyglut_hydro"/>
</dbReference>
<sequence>MTTLEVHTLEAGRSFLPKKLLFNDTTPANADTVDEFPAHFFHLYHQEKNLDILWDAGIRNDTSAHPPAMQAAFEAFLHPYVPEDAPTGLSRNGVAPESIDYIFCSHAHFDHTGDPEKFPNAKIVYGAGTQAHVRPGYPINPESRYLESLFPRGRTLELTKRDFKPIEGFTPWDAACDFFGDGSLLLIDAPGHMPGHTIAIARVEGGYLLLGGDSCHCEAHLKEYAPGGRMGFGMHKDADTTRDNISKIVKFAKSRGDVRLCLAHVGTYKDWEMVVVKEGEGVRL</sequence>